<protein>
    <recommendedName>
        <fullName evidence="1">Glyoxalase-like domain-containing protein</fullName>
    </recommendedName>
</protein>
<dbReference type="Gene3D" id="3.10.180.10">
    <property type="entry name" value="2,3-Dihydroxybiphenyl 1,2-Dioxygenase, domain 1"/>
    <property type="match status" value="1"/>
</dbReference>
<reference evidence="2" key="1">
    <citation type="submission" date="2016-08" db="EMBL/GenBank/DDBJ databases">
        <title>Complete Genome Seqeunce of Paenibacillus sp. BIHB 4019 from tea rhizoplane.</title>
        <authorList>
            <person name="Thakur R."/>
            <person name="Swarnkar M.K."/>
            <person name="Gulati A."/>
        </authorList>
    </citation>
    <scope>NUCLEOTIDE SEQUENCE [LARGE SCALE GENOMIC DNA]</scope>
    <source>
        <strain evidence="2">BIHB4019</strain>
    </source>
</reference>
<dbReference type="PANTHER" id="PTHR40265">
    <property type="entry name" value="BLL2707 PROTEIN"/>
    <property type="match status" value="1"/>
</dbReference>
<name>A0A1B2DQB9_9BACL</name>
<dbReference type="SUPFAM" id="SSF54593">
    <property type="entry name" value="Glyoxalase/Bleomycin resistance protein/Dihydroxybiphenyl dioxygenase"/>
    <property type="match status" value="1"/>
</dbReference>
<dbReference type="InterPro" id="IPR025870">
    <property type="entry name" value="Glyoxalase-like_dom"/>
</dbReference>
<accession>A0A1B2DQB9</accession>
<proteinExistence type="predicted"/>
<dbReference type="EMBL" id="CP016808">
    <property type="protein sequence ID" value="ANY69895.1"/>
    <property type="molecule type" value="Genomic_DNA"/>
</dbReference>
<evidence type="ECO:0000259" key="1">
    <source>
        <dbReference type="Pfam" id="PF13468"/>
    </source>
</evidence>
<gene>
    <name evidence="2" type="ORF">BBD42_27880</name>
</gene>
<sequence length="262" mass="29709">MNRFAIGHVLIKTRQLKLAVENFQKLGFTVTYRTNPAKAHNALIYFQDGSFLELFNPKPINLPEQLIRAIFQLLRPLHPAMVNRFLYYLNSQEGLNDYALDSVQPEQAEANVREITQAGAKLGKTVKKSKTLPDGRKQTWWLAVPEEPRLPFLMSAYDPEIACTEQEITHNNGAIGIDKLVIDVPDLEHWLGSNKLIFAGAEISRKDQQCEFVLGKKHTVVLRQAERYQLAEIHLLTTQLVEEAAPLQRDLAHGAAIFMKSV</sequence>
<dbReference type="PANTHER" id="PTHR40265:SF1">
    <property type="entry name" value="GLYOXALASE-LIKE DOMAIN-CONTAINING PROTEIN"/>
    <property type="match status" value="1"/>
</dbReference>
<feature type="domain" description="Glyoxalase-like" evidence="1">
    <location>
        <begin position="8"/>
        <end position="190"/>
    </location>
</feature>
<dbReference type="InterPro" id="IPR029068">
    <property type="entry name" value="Glyas_Bleomycin-R_OHBP_Dase"/>
</dbReference>
<dbReference type="RefSeq" id="WP_172455660.1">
    <property type="nucleotide sequence ID" value="NZ_CP016808.1"/>
</dbReference>
<organism evidence="2">
    <name type="scientific">Paenibacillus sp. BIHB 4019</name>
    <dbReference type="NCBI Taxonomy" id="1870819"/>
    <lineage>
        <taxon>Bacteria</taxon>
        <taxon>Bacillati</taxon>
        <taxon>Bacillota</taxon>
        <taxon>Bacilli</taxon>
        <taxon>Bacillales</taxon>
        <taxon>Paenibacillaceae</taxon>
        <taxon>Paenibacillus</taxon>
    </lineage>
</organism>
<evidence type="ECO:0000313" key="2">
    <source>
        <dbReference type="EMBL" id="ANY69895.1"/>
    </source>
</evidence>
<dbReference type="AlphaFoldDB" id="A0A1B2DQB9"/>
<dbReference type="Pfam" id="PF13468">
    <property type="entry name" value="Glyoxalase_3"/>
    <property type="match status" value="1"/>
</dbReference>